<keyword evidence="1" id="KW-0812">Transmembrane</keyword>
<keyword evidence="1" id="KW-1133">Transmembrane helix</keyword>
<feature type="transmembrane region" description="Helical" evidence="1">
    <location>
        <begin position="21"/>
        <end position="39"/>
    </location>
</feature>
<organism evidence="2 3">
    <name type="scientific">Prosthecobacter fluviatilis</name>
    <dbReference type="NCBI Taxonomy" id="445931"/>
    <lineage>
        <taxon>Bacteria</taxon>
        <taxon>Pseudomonadati</taxon>
        <taxon>Verrucomicrobiota</taxon>
        <taxon>Verrucomicrobiia</taxon>
        <taxon>Verrucomicrobiales</taxon>
        <taxon>Verrucomicrobiaceae</taxon>
        <taxon>Prosthecobacter</taxon>
    </lineage>
</organism>
<dbReference type="RefSeq" id="WP_377172156.1">
    <property type="nucleotide sequence ID" value="NZ_JBHSMQ010000017.1"/>
</dbReference>
<feature type="transmembrane region" description="Helical" evidence="1">
    <location>
        <begin position="70"/>
        <end position="89"/>
    </location>
</feature>
<gene>
    <name evidence="2" type="ORF">ACFQDI_24890</name>
</gene>
<comment type="caution">
    <text evidence="2">The sequence shown here is derived from an EMBL/GenBank/DDBJ whole genome shotgun (WGS) entry which is preliminary data.</text>
</comment>
<evidence type="ECO:0000256" key="1">
    <source>
        <dbReference type="SAM" id="Phobius"/>
    </source>
</evidence>
<dbReference type="Proteomes" id="UP001596052">
    <property type="component" value="Unassembled WGS sequence"/>
</dbReference>
<reference evidence="3" key="1">
    <citation type="journal article" date="2019" name="Int. J. Syst. Evol. Microbiol.">
        <title>The Global Catalogue of Microorganisms (GCM) 10K type strain sequencing project: providing services to taxonomists for standard genome sequencing and annotation.</title>
        <authorList>
            <consortium name="The Broad Institute Genomics Platform"/>
            <consortium name="The Broad Institute Genome Sequencing Center for Infectious Disease"/>
            <person name="Wu L."/>
            <person name="Ma J."/>
        </authorList>
    </citation>
    <scope>NUCLEOTIDE SEQUENCE [LARGE SCALE GENOMIC DNA]</scope>
    <source>
        <strain evidence="3">CGMCC 4.1469</strain>
    </source>
</reference>
<keyword evidence="1" id="KW-0472">Membrane</keyword>
<evidence type="ECO:0000313" key="3">
    <source>
        <dbReference type="Proteomes" id="UP001596052"/>
    </source>
</evidence>
<accession>A0ABW0KXJ4</accession>
<protein>
    <submittedName>
        <fullName evidence="2">Uncharacterized protein</fullName>
    </submittedName>
</protein>
<name>A0ABW0KXJ4_9BACT</name>
<dbReference type="EMBL" id="JBHSMQ010000017">
    <property type="protein sequence ID" value="MFC5458130.1"/>
    <property type="molecule type" value="Genomic_DNA"/>
</dbReference>
<proteinExistence type="predicted"/>
<keyword evidence="3" id="KW-1185">Reference proteome</keyword>
<evidence type="ECO:0000313" key="2">
    <source>
        <dbReference type="EMBL" id="MFC5458130.1"/>
    </source>
</evidence>
<feature type="transmembrane region" description="Helical" evidence="1">
    <location>
        <begin position="109"/>
        <end position="129"/>
    </location>
</feature>
<feature type="transmembrane region" description="Helical" evidence="1">
    <location>
        <begin position="45"/>
        <end position="63"/>
    </location>
</feature>
<sequence>MLDVQRNRGAKHREEIDFTRKLMWAHMIGGAVVITLFLFHEVFYWFAGSLVWYGVSLVVMYGFMGQRDCCRWLLGLIFLSGAGAGLYFLSRVYPESVPPRVPIVPHGLIPLWVGLANLSYSVGAMVMMVNARVRRAGETGFVLW</sequence>